<reference evidence="1 2" key="1">
    <citation type="submission" date="2018-06" db="EMBL/GenBank/DDBJ databases">
        <authorList>
            <consortium name="Pathogen Informatics"/>
            <person name="Doyle S."/>
        </authorList>
    </citation>
    <scope>NUCLEOTIDE SEQUENCE [LARGE SCALE GENOMIC DNA]</scope>
    <source>
        <strain evidence="1 2">NCTC10738</strain>
    </source>
</reference>
<proteinExistence type="predicted"/>
<dbReference type="AlphaFoldDB" id="A0A379ZEA5"/>
<name>A0A379ZEA5_9GAMM</name>
<evidence type="ECO:0000313" key="1">
    <source>
        <dbReference type="EMBL" id="SUI59964.1"/>
    </source>
</evidence>
<keyword evidence="2" id="KW-1185">Reference proteome</keyword>
<protein>
    <submittedName>
        <fullName evidence="1">Uncharacterized protein</fullName>
    </submittedName>
</protein>
<dbReference type="RefSeq" id="WP_025009171.1">
    <property type="nucleotide sequence ID" value="NZ_AP024609.1"/>
</dbReference>
<dbReference type="GeneID" id="99802198"/>
<organism evidence="1 2">
    <name type="scientific">Shewanella algae</name>
    <dbReference type="NCBI Taxonomy" id="38313"/>
    <lineage>
        <taxon>Bacteria</taxon>
        <taxon>Pseudomonadati</taxon>
        <taxon>Pseudomonadota</taxon>
        <taxon>Gammaproteobacteria</taxon>
        <taxon>Alteromonadales</taxon>
        <taxon>Shewanellaceae</taxon>
        <taxon>Shewanella</taxon>
    </lineage>
</organism>
<accession>A0A379ZEA5</accession>
<dbReference type="EMBL" id="UGYO01000001">
    <property type="protein sequence ID" value="SUI59964.1"/>
    <property type="molecule type" value="Genomic_DNA"/>
</dbReference>
<evidence type="ECO:0000313" key="2">
    <source>
        <dbReference type="Proteomes" id="UP000254069"/>
    </source>
</evidence>
<dbReference type="Proteomes" id="UP000254069">
    <property type="component" value="Unassembled WGS sequence"/>
</dbReference>
<gene>
    <name evidence="1" type="ORF">NCTC10738_01503</name>
</gene>
<sequence length="71" mass="8185">MQQWFELKQGKRLFLGGSSNLQAAREVAGQCVCFAEDDEDEQIDDVTRSCYNCQYRRWLSEGFQCLGPISE</sequence>